<dbReference type="RefSeq" id="WP_034900069.1">
    <property type="nucleotide sequence ID" value="NZ_JRUQ01000136.1"/>
</dbReference>
<dbReference type="Proteomes" id="UP000030351">
    <property type="component" value="Unassembled WGS sequence"/>
</dbReference>
<evidence type="ECO:0000313" key="1">
    <source>
        <dbReference type="EMBL" id="KGT85963.1"/>
    </source>
</evidence>
<dbReference type="AlphaFoldDB" id="A0A0A3ZJM3"/>
<keyword evidence="2" id="KW-1185">Reference proteome</keyword>
<evidence type="ECO:0008006" key="3">
    <source>
        <dbReference type="Google" id="ProtNLM"/>
    </source>
</evidence>
<dbReference type="InterPro" id="IPR014859">
    <property type="entry name" value="Phage_TAC_4"/>
</dbReference>
<gene>
    <name evidence="1" type="ORF">NG99_27340</name>
</gene>
<comment type="caution">
    <text evidence="1">The sequence shown here is derived from an EMBL/GenBank/DDBJ whole genome shotgun (WGS) entry which is preliminary data.</text>
</comment>
<dbReference type="Pfam" id="PF08748">
    <property type="entry name" value="Phage_TAC_4"/>
    <property type="match status" value="1"/>
</dbReference>
<organism evidence="1 2">
    <name type="scientific">Erwinia typographi</name>
    <dbReference type="NCBI Taxonomy" id="371042"/>
    <lineage>
        <taxon>Bacteria</taxon>
        <taxon>Pseudomonadati</taxon>
        <taxon>Pseudomonadota</taxon>
        <taxon>Gammaproteobacteria</taxon>
        <taxon>Enterobacterales</taxon>
        <taxon>Erwiniaceae</taxon>
        <taxon>Erwinia</taxon>
    </lineage>
</organism>
<accession>A0A0A3ZJM3</accession>
<dbReference type="STRING" id="371042.NG99_27340"/>
<dbReference type="EMBL" id="JRUQ01000136">
    <property type="protein sequence ID" value="KGT85963.1"/>
    <property type="molecule type" value="Genomic_DNA"/>
</dbReference>
<dbReference type="OrthoDB" id="8612233at2"/>
<protein>
    <recommendedName>
        <fullName evidence="3">Phage protein</fullName>
    </recommendedName>
</protein>
<dbReference type="eggNOG" id="ENOG5032I0F">
    <property type="taxonomic scope" value="Bacteria"/>
</dbReference>
<sequence length="117" mass="13345">MATKFTLNPNPTFKIDVTIPRPGQDEGKVTLTVRHKTRTQMAELEKELKAQAEKAAESGEFSNESSVAYLEQVIESWNIDAEFNRESLLMLLENYPRAFDSIATAFTKELYSVREKN</sequence>
<evidence type="ECO:0000313" key="2">
    <source>
        <dbReference type="Proteomes" id="UP000030351"/>
    </source>
</evidence>
<proteinExistence type="predicted"/>
<name>A0A0A3ZJM3_9GAMM</name>
<reference evidence="1 2" key="1">
    <citation type="submission" date="2014-10" db="EMBL/GenBank/DDBJ databases">
        <title>Genome sequence of Erwinia typographi M043b.</title>
        <authorList>
            <person name="Chan K.-G."/>
            <person name="Tan W.-S."/>
        </authorList>
    </citation>
    <scope>NUCLEOTIDE SEQUENCE [LARGE SCALE GENOMIC DNA]</scope>
    <source>
        <strain evidence="1 2">M043b</strain>
    </source>
</reference>